<sequence>MAVFATAVSRLLSPSAASRTTWSSCGVSRAAGVPVVLPGDWPVAECGQFGPGSRGPAVGAEPFESGQRVGQVAACVGSVALAA</sequence>
<proteinExistence type="predicted"/>
<dbReference type="AlphaFoldDB" id="A0A0N9I7A9"/>
<evidence type="ECO:0000313" key="1">
    <source>
        <dbReference type="EMBL" id="ALG12086.1"/>
    </source>
</evidence>
<organism evidence="1 2">
    <name type="scientific">Kibdelosporangium phytohabitans</name>
    <dbReference type="NCBI Taxonomy" id="860235"/>
    <lineage>
        <taxon>Bacteria</taxon>
        <taxon>Bacillati</taxon>
        <taxon>Actinomycetota</taxon>
        <taxon>Actinomycetes</taxon>
        <taxon>Pseudonocardiales</taxon>
        <taxon>Pseudonocardiaceae</taxon>
        <taxon>Kibdelosporangium</taxon>
    </lineage>
</organism>
<keyword evidence="2" id="KW-1185">Reference proteome</keyword>
<accession>A0A0N9I7A9</accession>
<evidence type="ECO:0000313" key="2">
    <source>
        <dbReference type="Proteomes" id="UP000063699"/>
    </source>
</evidence>
<dbReference type="EMBL" id="CP012752">
    <property type="protein sequence ID" value="ALG12086.1"/>
    <property type="molecule type" value="Genomic_DNA"/>
</dbReference>
<reference evidence="1 2" key="1">
    <citation type="submission" date="2015-07" db="EMBL/GenBank/DDBJ databases">
        <title>Genome sequencing of Kibdelosporangium phytohabitans.</title>
        <authorList>
            <person name="Qin S."/>
            <person name="Xing K."/>
        </authorList>
    </citation>
    <scope>NUCLEOTIDE SEQUENCE [LARGE SCALE GENOMIC DNA]</scope>
    <source>
        <strain evidence="1 2">KLBMP1111</strain>
    </source>
</reference>
<dbReference type="KEGG" id="kphy:AOZ06_39130"/>
<name>A0A0N9I7A9_9PSEU</name>
<dbReference type="Proteomes" id="UP000063699">
    <property type="component" value="Chromosome"/>
</dbReference>
<gene>
    <name evidence="1" type="ORF">AOZ06_39130</name>
</gene>
<protein>
    <submittedName>
        <fullName evidence="1">Uncharacterized protein</fullName>
    </submittedName>
</protein>